<evidence type="ECO:0008006" key="7">
    <source>
        <dbReference type="Google" id="ProtNLM"/>
    </source>
</evidence>
<dbReference type="SUPFAM" id="SSF55979">
    <property type="entry name" value="DNA clamp"/>
    <property type="match status" value="2"/>
</dbReference>
<evidence type="ECO:0000313" key="6">
    <source>
        <dbReference type="Proteomes" id="UP001396334"/>
    </source>
</evidence>
<reference evidence="5 6" key="1">
    <citation type="journal article" date="2024" name="G3 (Bethesda)">
        <title>Genome assembly of Hibiscus sabdariffa L. provides insights into metabolisms of medicinal natural products.</title>
        <authorList>
            <person name="Kim T."/>
        </authorList>
    </citation>
    <scope>NUCLEOTIDE SEQUENCE [LARGE SCALE GENOMIC DNA]</scope>
    <source>
        <strain evidence="5">TK-2024</strain>
        <tissue evidence="5">Old leaves</tissue>
    </source>
</reference>
<dbReference type="InterPro" id="IPR046938">
    <property type="entry name" value="DNA_clamp_sf"/>
</dbReference>
<gene>
    <name evidence="5" type="ORF">V6N11_022007</name>
</gene>
<accession>A0ABR2TIH6</accession>
<protein>
    <recommendedName>
        <fullName evidence="7">Proliferating cell nuclear antigen</fullName>
    </recommendedName>
</protein>
<evidence type="ECO:0000256" key="2">
    <source>
        <dbReference type="ARBA" id="ARBA00023125"/>
    </source>
</evidence>
<dbReference type="PANTHER" id="PTHR11352">
    <property type="entry name" value="PROLIFERATING CELL NUCLEAR ANTIGEN"/>
    <property type="match status" value="1"/>
</dbReference>
<comment type="similarity">
    <text evidence="1">Belongs to the PCNA family.</text>
</comment>
<dbReference type="PANTHER" id="PTHR11352:SF0">
    <property type="entry name" value="PROLIFERATING CELL NUCLEAR ANTIGEN"/>
    <property type="match status" value="1"/>
</dbReference>
<proteinExistence type="inferred from homology"/>
<dbReference type="InterPro" id="IPR022648">
    <property type="entry name" value="Pr_cel_nuc_antig_N"/>
</dbReference>
<evidence type="ECO:0000259" key="4">
    <source>
        <dbReference type="Pfam" id="PF02747"/>
    </source>
</evidence>
<comment type="caution">
    <text evidence="5">The sequence shown here is derived from an EMBL/GenBank/DDBJ whole genome shotgun (WGS) entry which is preliminary data.</text>
</comment>
<dbReference type="Pfam" id="PF00705">
    <property type="entry name" value="PCNA_N"/>
    <property type="match status" value="1"/>
</dbReference>
<organism evidence="5 6">
    <name type="scientific">Hibiscus sabdariffa</name>
    <name type="common">roselle</name>
    <dbReference type="NCBI Taxonomy" id="183260"/>
    <lineage>
        <taxon>Eukaryota</taxon>
        <taxon>Viridiplantae</taxon>
        <taxon>Streptophyta</taxon>
        <taxon>Embryophyta</taxon>
        <taxon>Tracheophyta</taxon>
        <taxon>Spermatophyta</taxon>
        <taxon>Magnoliopsida</taxon>
        <taxon>eudicotyledons</taxon>
        <taxon>Gunneridae</taxon>
        <taxon>Pentapetalae</taxon>
        <taxon>rosids</taxon>
        <taxon>malvids</taxon>
        <taxon>Malvales</taxon>
        <taxon>Malvaceae</taxon>
        <taxon>Malvoideae</taxon>
        <taxon>Hibiscus</taxon>
    </lineage>
</organism>
<feature type="domain" description="Proliferating cell nuclear antigen PCNA C-terminal" evidence="4">
    <location>
        <begin position="67"/>
        <end position="128"/>
    </location>
</feature>
<dbReference type="InterPro" id="IPR000730">
    <property type="entry name" value="Pr_cel_nuc_antig"/>
</dbReference>
<dbReference type="Proteomes" id="UP001396334">
    <property type="component" value="Unassembled WGS sequence"/>
</dbReference>
<dbReference type="InterPro" id="IPR022649">
    <property type="entry name" value="Pr_cel_nuc_antig_C"/>
</dbReference>
<dbReference type="EMBL" id="JBBPBN010000005">
    <property type="protein sequence ID" value="KAK9037085.1"/>
    <property type="molecule type" value="Genomic_DNA"/>
</dbReference>
<dbReference type="Pfam" id="PF02747">
    <property type="entry name" value="PCNA_C"/>
    <property type="match status" value="1"/>
</dbReference>
<keyword evidence="6" id="KW-1185">Reference proteome</keyword>
<evidence type="ECO:0000313" key="5">
    <source>
        <dbReference type="EMBL" id="KAK9037085.1"/>
    </source>
</evidence>
<name>A0ABR2TIH6_9ROSI</name>
<feature type="domain" description="Proliferating cell nuclear antigen PCNA N-terminal" evidence="3">
    <location>
        <begin position="4"/>
        <end position="63"/>
    </location>
</feature>
<evidence type="ECO:0000259" key="3">
    <source>
        <dbReference type="Pfam" id="PF00705"/>
    </source>
</evidence>
<dbReference type="NCBIfam" id="TIGR00590">
    <property type="entry name" value="pcna"/>
    <property type="match status" value="1"/>
</dbReference>
<dbReference type="Gene3D" id="3.70.10.10">
    <property type="match status" value="1"/>
</dbReference>
<dbReference type="CDD" id="cd00577">
    <property type="entry name" value="PCNA"/>
    <property type="match status" value="1"/>
</dbReference>
<keyword evidence="2" id="KW-0238">DNA-binding</keyword>
<sequence>MALNISMGMNLANMATMLRGAFDDDIVTVKADDGAGTVTFTFDSPCQDKIFDYEMGLMEIDSERLEIPETEYKAIVRMPASQFARICKDLSTIGDTVVISVTKDELQFSTNGDIGTAKITCRKTTPAKSTSASALRFENWEDDGC</sequence>
<evidence type="ECO:0000256" key="1">
    <source>
        <dbReference type="ARBA" id="ARBA00010462"/>
    </source>
</evidence>